<reference evidence="1" key="1">
    <citation type="submission" date="2018-05" db="EMBL/GenBank/DDBJ databases">
        <authorList>
            <person name="Lanie J.A."/>
            <person name="Ng W.-L."/>
            <person name="Kazmierczak K.M."/>
            <person name="Andrzejewski T.M."/>
            <person name="Davidsen T.M."/>
            <person name="Wayne K.J."/>
            <person name="Tettelin H."/>
            <person name="Glass J.I."/>
            <person name="Rusch D."/>
            <person name="Podicherti R."/>
            <person name="Tsui H.-C.T."/>
            <person name="Winkler M.E."/>
        </authorList>
    </citation>
    <scope>NUCLEOTIDE SEQUENCE</scope>
</reference>
<gene>
    <name evidence="1" type="ORF">METZ01_LOCUS353752</name>
</gene>
<accession>A0A382RVE1</accession>
<name>A0A382RVE1_9ZZZZ</name>
<sequence>MAESVLAKDDGIDSREHWFTVT</sequence>
<proteinExistence type="predicted"/>
<organism evidence="1">
    <name type="scientific">marine metagenome</name>
    <dbReference type="NCBI Taxonomy" id="408172"/>
    <lineage>
        <taxon>unclassified sequences</taxon>
        <taxon>metagenomes</taxon>
        <taxon>ecological metagenomes</taxon>
    </lineage>
</organism>
<protein>
    <submittedName>
        <fullName evidence="1">Uncharacterized protein</fullName>
    </submittedName>
</protein>
<dbReference type="AlphaFoldDB" id="A0A382RVE1"/>
<evidence type="ECO:0000313" key="1">
    <source>
        <dbReference type="EMBL" id="SVD00898.1"/>
    </source>
</evidence>
<feature type="non-terminal residue" evidence="1">
    <location>
        <position position="22"/>
    </location>
</feature>
<dbReference type="EMBL" id="UINC01124029">
    <property type="protein sequence ID" value="SVD00898.1"/>
    <property type="molecule type" value="Genomic_DNA"/>
</dbReference>